<evidence type="ECO:0000313" key="3">
    <source>
        <dbReference type="EMBL" id="OGD04326.1"/>
    </source>
</evidence>
<dbReference type="AlphaFoldDB" id="A0A1F4ZEL8"/>
<dbReference type="STRING" id="1797259.A2989_04785"/>
<comment type="caution">
    <text evidence="3">The sequence shown here is derived from an EMBL/GenBank/DDBJ whole genome shotgun (WGS) entry which is preliminary data.</text>
</comment>
<dbReference type="Proteomes" id="UP000177080">
    <property type="component" value="Unassembled WGS sequence"/>
</dbReference>
<dbReference type="InterPro" id="IPR050261">
    <property type="entry name" value="FrsA_esterase"/>
</dbReference>
<keyword evidence="1" id="KW-0378">Hydrolase</keyword>
<name>A0A1F4ZEL8_9BACT</name>
<dbReference type="EMBL" id="MEXN01000001">
    <property type="protein sequence ID" value="OGD04326.1"/>
    <property type="molecule type" value="Genomic_DNA"/>
</dbReference>
<dbReference type="PANTHER" id="PTHR22946">
    <property type="entry name" value="DIENELACTONE HYDROLASE DOMAIN-CONTAINING PROTEIN-RELATED"/>
    <property type="match status" value="1"/>
</dbReference>
<evidence type="ECO:0000259" key="2">
    <source>
        <dbReference type="Pfam" id="PF00326"/>
    </source>
</evidence>
<dbReference type="GO" id="GO:0006508">
    <property type="term" value="P:proteolysis"/>
    <property type="evidence" value="ECO:0007669"/>
    <property type="project" value="InterPro"/>
</dbReference>
<sequence length="333" mass="37234">MRLVLVILLGILVGVLGVVGYASWQRPDIVEVRKELPFLKYTIGNLGKRVYDSEIFLDEAQPSPKATAGVAGFTVYKFHFSSDGRRVNGLAHLPNSCNKCPVISTDKQCISRKCPVIAQFRGYQDVEKYKTGDGTRRTAQKFAEAGFISLAPDFLGYGGSASPSANVWEARFETYTTALNLLAAIERWENTENIGIWGHSNGGQVALTVLEISGKEYPTVLWAPVTAPFPYSVLYYTDDILDHGKLLRKELAQFEKDYDVEQYSLQNYLDLITAPVLLQQGTADDQVPVRWSRGLAGKMKNVEYVEYPGADHNLSLGWTEAVNRAIEFYRKSW</sequence>
<dbReference type="SUPFAM" id="SSF53474">
    <property type="entry name" value="alpha/beta-Hydrolases"/>
    <property type="match status" value="1"/>
</dbReference>
<dbReference type="GO" id="GO:0008236">
    <property type="term" value="F:serine-type peptidase activity"/>
    <property type="evidence" value="ECO:0007669"/>
    <property type="project" value="InterPro"/>
</dbReference>
<dbReference type="PANTHER" id="PTHR22946:SF9">
    <property type="entry name" value="POLYKETIDE TRANSFERASE AF380"/>
    <property type="match status" value="1"/>
</dbReference>
<proteinExistence type="predicted"/>
<evidence type="ECO:0000313" key="4">
    <source>
        <dbReference type="Proteomes" id="UP000177080"/>
    </source>
</evidence>
<dbReference type="Gene3D" id="3.40.50.1820">
    <property type="entry name" value="alpha/beta hydrolase"/>
    <property type="match status" value="1"/>
</dbReference>
<reference evidence="3 4" key="1">
    <citation type="journal article" date="2016" name="Nat. Commun.">
        <title>Thousands of microbial genomes shed light on interconnected biogeochemical processes in an aquifer system.</title>
        <authorList>
            <person name="Anantharaman K."/>
            <person name="Brown C.T."/>
            <person name="Hug L.A."/>
            <person name="Sharon I."/>
            <person name="Castelle C.J."/>
            <person name="Probst A.J."/>
            <person name="Thomas B.C."/>
            <person name="Singh A."/>
            <person name="Wilkins M.J."/>
            <person name="Karaoz U."/>
            <person name="Brodie E.L."/>
            <person name="Williams K.H."/>
            <person name="Hubbard S.S."/>
            <person name="Banfield J.F."/>
        </authorList>
    </citation>
    <scope>NUCLEOTIDE SEQUENCE [LARGE SCALE GENOMIC DNA]</scope>
</reference>
<dbReference type="GO" id="GO:0052689">
    <property type="term" value="F:carboxylic ester hydrolase activity"/>
    <property type="evidence" value="ECO:0007669"/>
    <property type="project" value="UniProtKB-ARBA"/>
</dbReference>
<dbReference type="InterPro" id="IPR029058">
    <property type="entry name" value="AB_hydrolase_fold"/>
</dbReference>
<gene>
    <name evidence="3" type="ORF">A2989_04785</name>
</gene>
<dbReference type="InterPro" id="IPR001375">
    <property type="entry name" value="Peptidase_S9_cat"/>
</dbReference>
<organism evidence="3 4">
    <name type="scientific">Candidatus Amesbacteria bacterium RIFCSPLOWO2_01_FULL_48_25</name>
    <dbReference type="NCBI Taxonomy" id="1797259"/>
    <lineage>
        <taxon>Bacteria</taxon>
        <taxon>Candidatus Amesiibacteriota</taxon>
    </lineage>
</organism>
<dbReference type="Pfam" id="PF00326">
    <property type="entry name" value="Peptidase_S9"/>
    <property type="match status" value="1"/>
</dbReference>
<feature type="domain" description="Peptidase S9 prolyl oligopeptidase catalytic" evidence="2">
    <location>
        <begin position="139"/>
        <end position="315"/>
    </location>
</feature>
<accession>A0A1F4ZEL8</accession>
<evidence type="ECO:0000256" key="1">
    <source>
        <dbReference type="ARBA" id="ARBA00022801"/>
    </source>
</evidence>
<protein>
    <recommendedName>
        <fullName evidence="2">Peptidase S9 prolyl oligopeptidase catalytic domain-containing protein</fullName>
    </recommendedName>
</protein>